<evidence type="ECO:0000256" key="2">
    <source>
        <dbReference type="ARBA" id="ARBA00011955"/>
    </source>
</evidence>
<gene>
    <name evidence="12" type="ORF">K5V21_08170</name>
</gene>
<dbReference type="InterPro" id="IPR024932">
    <property type="entry name" value="ApbE"/>
</dbReference>
<keyword evidence="5 11" id="KW-0808">Transferase</keyword>
<evidence type="ECO:0000256" key="5">
    <source>
        <dbReference type="ARBA" id="ARBA00022679"/>
    </source>
</evidence>
<dbReference type="InterPro" id="IPR003374">
    <property type="entry name" value="ApbE-like_sf"/>
</dbReference>
<dbReference type="Proteomes" id="UP001299068">
    <property type="component" value="Unassembled WGS sequence"/>
</dbReference>
<evidence type="ECO:0000256" key="1">
    <source>
        <dbReference type="ARBA" id="ARBA00001946"/>
    </source>
</evidence>
<dbReference type="SUPFAM" id="SSF143631">
    <property type="entry name" value="ApbE-like"/>
    <property type="match status" value="1"/>
</dbReference>
<evidence type="ECO:0000313" key="13">
    <source>
        <dbReference type="Proteomes" id="UP001299068"/>
    </source>
</evidence>
<keyword evidence="6 11" id="KW-0479">Metal-binding</keyword>
<organism evidence="12 13">
    <name type="scientific">Clostridium sardiniense</name>
    <name type="common">Clostridium absonum</name>
    <dbReference type="NCBI Taxonomy" id="29369"/>
    <lineage>
        <taxon>Bacteria</taxon>
        <taxon>Bacillati</taxon>
        <taxon>Bacillota</taxon>
        <taxon>Clostridia</taxon>
        <taxon>Eubacteriales</taxon>
        <taxon>Clostridiaceae</taxon>
        <taxon>Clostridium</taxon>
    </lineage>
</organism>
<dbReference type="EMBL" id="JAIKTU010000005">
    <property type="protein sequence ID" value="MBY0755431.1"/>
    <property type="molecule type" value="Genomic_DNA"/>
</dbReference>
<reference evidence="12 13" key="1">
    <citation type="journal article" date="2021" name="Cell Host Microbe">
        <title>in vivo commensal control of Clostridioides difficile virulence.</title>
        <authorList>
            <person name="Girinathan B.P."/>
            <person name="Dibenedetto N."/>
            <person name="Worley J.N."/>
            <person name="Peltier J."/>
            <person name="Arrieta-Ortiz M.L."/>
            <person name="Rupa Christinal Immanuel S."/>
            <person name="Lavin R."/>
            <person name="Delaney M.L."/>
            <person name="Cummins C."/>
            <person name="Hoffmann M."/>
            <person name="Luo Y."/>
            <person name="Gonzalez-Escalona N."/>
            <person name="Allard M."/>
            <person name="Onderdonk A.B."/>
            <person name="Gerber G.K."/>
            <person name="Sonenshein A.L."/>
            <person name="Baliga N."/>
            <person name="Dupuy B."/>
            <person name="Bry L."/>
        </authorList>
    </citation>
    <scope>NUCLEOTIDE SEQUENCE [LARGE SCALE GENOMIC DNA]</scope>
    <source>
        <strain evidence="12 13">DSM 599</strain>
    </source>
</reference>
<protein>
    <recommendedName>
        <fullName evidence="3 11">FAD:protein FMN transferase</fullName>
        <ecNumber evidence="2 11">2.7.1.180</ecNumber>
    </recommendedName>
    <alternativeName>
        <fullName evidence="9 11">Flavin transferase</fullName>
    </alternativeName>
</protein>
<comment type="cofactor">
    <cofactor evidence="1">
        <name>Mg(2+)</name>
        <dbReference type="ChEBI" id="CHEBI:18420"/>
    </cofactor>
</comment>
<keyword evidence="8 11" id="KW-0460">Magnesium</keyword>
<dbReference type="PANTHER" id="PTHR30040">
    <property type="entry name" value="THIAMINE BIOSYNTHESIS LIPOPROTEIN APBE"/>
    <property type="match status" value="1"/>
</dbReference>
<evidence type="ECO:0000256" key="8">
    <source>
        <dbReference type="ARBA" id="ARBA00022842"/>
    </source>
</evidence>
<proteinExistence type="inferred from homology"/>
<name>A0ABS7KX93_CLOSR</name>
<dbReference type="Gene3D" id="3.10.520.10">
    <property type="entry name" value="ApbE-like domains"/>
    <property type="match status" value="1"/>
</dbReference>
<dbReference type="PANTHER" id="PTHR30040:SF2">
    <property type="entry name" value="FAD:PROTEIN FMN TRANSFERASE"/>
    <property type="match status" value="1"/>
</dbReference>
<keyword evidence="4 11" id="KW-0285">Flavoprotein</keyword>
<dbReference type="Pfam" id="PF02424">
    <property type="entry name" value="ApbE"/>
    <property type="match status" value="1"/>
</dbReference>
<evidence type="ECO:0000256" key="7">
    <source>
        <dbReference type="ARBA" id="ARBA00022827"/>
    </source>
</evidence>
<keyword evidence="7 11" id="KW-0274">FAD</keyword>
<comment type="caution">
    <text evidence="12">The sequence shown here is derived from an EMBL/GenBank/DDBJ whole genome shotgun (WGS) entry which is preliminary data.</text>
</comment>
<evidence type="ECO:0000256" key="9">
    <source>
        <dbReference type="ARBA" id="ARBA00031306"/>
    </source>
</evidence>
<evidence type="ECO:0000256" key="11">
    <source>
        <dbReference type="PIRNR" id="PIRNR006268"/>
    </source>
</evidence>
<dbReference type="EC" id="2.7.1.180" evidence="2 11"/>
<sequence length="324" mass="36802">MIIFYFRRRDEMEKESIINSNFSMQGFYFDTVVEISIYCNLSKGEYILNKSFDFCKYYEELLSKTKEGSDIYNVNNSDINGFDVHNETLSIINRSLYYSELSHGNFDISIQPLLKLWNFKSEKKIIPVQKDIDENLELVNYKNILINKNHIKLRKNGMSIDLGGIAKGYIANRIKEYLISEGVSSGIINLGGNVLCIGKKENGENFKIGIQKPFSERGEILGVLEICDKSVVSSGIYERFFKKEDKIYHHIINPKDGRPFESDLIQVTIVSEDSMDCDALSTIALSLGEEGGMKLINSIEGVEGLFINKNGNIRVTENFQGVLG</sequence>
<comment type="similarity">
    <text evidence="11">Belongs to the ApbE family.</text>
</comment>
<evidence type="ECO:0000256" key="10">
    <source>
        <dbReference type="ARBA" id="ARBA00048540"/>
    </source>
</evidence>
<evidence type="ECO:0000256" key="3">
    <source>
        <dbReference type="ARBA" id="ARBA00016337"/>
    </source>
</evidence>
<keyword evidence="13" id="KW-1185">Reference proteome</keyword>
<dbReference type="GO" id="GO:0016740">
    <property type="term" value="F:transferase activity"/>
    <property type="evidence" value="ECO:0007669"/>
    <property type="project" value="UniProtKB-KW"/>
</dbReference>
<evidence type="ECO:0000256" key="4">
    <source>
        <dbReference type="ARBA" id="ARBA00022630"/>
    </source>
</evidence>
<evidence type="ECO:0000313" key="12">
    <source>
        <dbReference type="EMBL" id="MBY0755431.1"/>
    </source>
</evidence>
<evidence type="ECO:0000256" key="6">
    <source>
        <dbReference type="ARBA" id="ARBA00022723"/>
    </source>
</evidence>
<comment type="catalytic activity">
    <reaction evidence="10 11">
        <text>L-threonyl-[protein] + FAD = FMN-L-threonyl-[protein] + AMP + H(+)</text>
        <dbReference type="Rhea" id="RHEA:36847"/>
        <dbReference type="Rhea" id="RHEA-COMP:11060"/>
        <dbReference type="Rhea" id="RHEA-COMP:11061"/>
        <dbReference type="ChEBI" id="CHEBI:15378"/>
        <dbReference type="ChEBI" id="CHEBI:30013"/>
        <dbReference type="ChEBI" id="CHEBI:57692"/>
        <dbReference type="ChEBI" id="CHEBI:74257"/>
        <dbReference type="ChEBI" id="CHEBI:456215"/>
        <dbReference type="EC" id="2.7.1.180"/>
    </reaction>
</comment>
<dbReference type="PIRSF" id="PIRSF006268">
    <property type="entry name" value="ApbE"/>
    <property type="match status" value="1"/>
</dbReference>
<accession>A0ABS7KX93</accession>